<proteinExistence type="predicted"/>
<protein>
    <submittedName>
        <fullName evidence="3">Peptidase</fullName>
    </submittedName>
</protein>
<keyword evidence="1" id="KW-0732">Signal</keyword>
<evidence type="ECO:0000313" key="4">
    <source>
        <dbReference type="Proteomes" id="UP000249794"/>
    </source>
</evidence>
<evidence type="ECO:0000313" key="3">
    <source>
        <dbReference type="EMBL" id="PZO48232.1"/>
    </source>
</evidence>
<reference evidence="3 4" key="2">
    <citation type="submission" date="2018-06" db="EMBL/GenBank/DDBJ databases">
        <title>Metagenomic assembly of (sub)arctic Cyanobacteria and their associated microbiome from non-axenic cultures.</title>
        <authorList>
            <person name="Baurain D."/>
        </authorList>
    </citation>
    <scope>NUCLEOTIDE SEQUENCE [LARGE SCALE GENOMIC DNA]</scope>
    <source>
        <strain evidence="3">ULC027bin1</strain>
    </source>
</reference>
<sequence length="161" mass="16715">GCVATVPSRIFVPGNLAAVGSRTAVAQLSGYPLATPADIVISYGWQPHTDRDELVFNSGIAFAVPTPNTAVAVASGTVAFVGGRAGYGLMVVINHAQGLQTRYANLSDIAVAVGQTVNTAMPIGSVGKDAPSYLYFEVRTNSASGWVAEDPGKYMPTLELR</sequence>
<name>A0A2W4WV69_9CYAN</name>
<dbReference type="InterPro" id="IPR016047">
    <property type="entry name" value="M23ase_b-sheet_dom"/>
</dbReference>
<accession>A0A2W4WV69</accession>
<dbReference type="Gene3D" id="2.70.70.10">
    <property type="entry name" value="Glucose Permease (Domain IIA)"/>
    <property type="match status" value="1"/>
</dbReference>
<dbReference type="PANTHER" id="PTHR21666">
    <property type="entry name" value="PEPTIDASE-RELATED"/>
    <property type="match status" value="1"/>
</dbReference>
<dbReference type="PANTHER" id="PTHR21666:SF289">
    <property type="entry name" value="L-ALA--D-GLU ENDOPEPTIDASE"/>
    <property type="match status" value="1"/>
</dbReference>
<dbReference type="SUPFAM" id="SSF51261">
    <property type="entry name" value="Duplicated hybrid motif"/>
    <property type="match status" value="1"/>
</dbReference>
<feature type="domain" description="M23ase beta-sheet core" evidence="2">
    <location>
        <begin position="56"/>
        <end position="142"/>
    </location>
</feature>
<dbReference type="InterPro" id="IPR050570">
    <property type="entry name" value="Cell_wall_metabolism_enzyme"/>
</dbReference>
<organism evidence="3 4">
    <name type="scientific">Phormidesmis priestleyi</name>
    <dbReference type="NCBI Taxonomy" id="268141"/>
    <lineage>
        <taxon>Bacteria</taxon>
        <taxon>Bacillati</taxon>
        <taxon>Cyanobacteriota</taxon>
        <taxon>Cyanophyceae</taxon>
        <taxon>Leptolyngbyales</taxon>
        <taxon>Leptolyngbyaceae</taxon>
        <taxon>Phormidesmis</taxon>
    </lineage>
</organism>
<reference evidence="4" key="1">
    <citation type="submission" date="2018-04" db="EMBL/GenBank/DDBJ databases">
        <authorList>
            <person name="Cornet L."/>
        </authorList>
    </citation>
    <scope>NUCLEOTIDE SEQUENCE [LARGE SCALE GENOMIC DNA]</scope>
</reference>
<dbReference type="Proteomes" id="UP000249794">
    <property type="component" value="Unassembled WGS sequence"/>
</dbReference>
<evidence type="ECO:0000259" key="2">
    <source>
        <dbReference type="Pfam" id="PF01551"/>
    </source>
</evidence>
<feature type="non-terminal residue" evidence="3">
    <location>
        <position position="1"/>
    </location>
</feature>
<comment type="caution">
    <text evidence="3">The sequence shown here is derived from an EMBL/GenBank/DDBJ whole genome shotgun (WGS) entry which is preliminary data.</text>
</comment>
<dbReference type="Pfam" id="PF01551">
    <property type="entry name" value="Peptidase_M23"/>
    <property type="match status" value="1"/>
</dbReference>
<dbReference type="InterPro" id="IPR011055">
    <property type="entry name" value="Dup_hybrid_motif"/>
</dbReference>
<dbReference type="EMBL" id="QBMP01000245">
    <property type="protein sequence ID" value="PZO48232.1"/>
    <property type="molecule type" value="Genomic_DNA"/>
</dbReference>
<dbReference type="GO" id="GO:0004222">
    <property type="term" value="F:metalloendopeptidase activity"/>
    <property type="evidence" value="ECO:0007669"/>
    <property type="project" value="TreeGrafter"/>
</dbReference>
<evidence type="ECO:0000256" key="1">
    <source>
        <dbReference type="ARBA" id="ARBA00022729"/>
    </source>
</evidence>
<gene>
    <name evidence="3" type="ORF">DCF15_18145</name>
</gene>
<dbReference type="AlphaFoldDB" id="A0A2W4WV69"/>
<dbReference type="CDD" id="cd12797">
    <property type="entry name" value="M23_peptidase"/>
    <property type="match status" value="1"/>
</dbReference>